<keyword evidence="3" id="KW-0963">Cytoplasm</keyword>
<dbReference type="SUPFAM" id="SSF56235">
    <property type="entry name" value="N-terminal nucleophile aminohydrolases (Ntn hydrolases)"/>
    <property type="match status" value="1"/>
</dbReference>
<dbReference type="PANTHER" id="PTHR32194">
    <property type="entry name" value="METALLOPROTEASE TLDD"/>
    <property type="match status" value="1"/>
</dbReference>
<dbReference type="EMBL" id="BART01010785">
    <property type="protein sequence ID" value="GAG76955.1"/>
    <property type="molecule type" value="Genomic_DNA"/>
</dbReference>
<proteinExistence type="predicted"/>
<evidence type="ECO:0000256" key="5">
    <source>
        <dbReference type="ARBA" id="ARBA00022698"/>
    </source>
</evidence>
<dbReference type="GO" id="GO:0005737">
    <property type="term" value="C:cytoplasm"/>
    <property type="evidence" value="ECO:0007669"/>
    <property type="project" value="TreeGrafter"/>
</dbReference>
<dbReference type="Gene3D" id="3.60.20.10">
    <property type="entry name" value="Glutamine Phosphoribosylpyrophosphate, subunit 1, domain 1"/>
    <property type="match status" value="1"/>
</dbReference>
<evidence type="ECO:0000256" key="7">
    <source>
        <dbReference type="ARBA" id="ARBA00022942"/>
    </source>
</evidence>
<dbReference type="GO" id="GO:0051603">
    <property type="term" value="P:proteolysis involved in protein catabolic process"/>
    <property type="evidence" value="ECO:0007669"/>
    <property type="project" value="InterPro"/>
</dbReference>
<evidence type="ECO:0000313" key="8">
    <source>
        <dbReference type="EMBL" id="GAG76955.1"/>
    </source>
</evidence>
<keyword evidence="7" id="KW-0647">Proteasome</keyword>
<dbReference type="GO" id="GO:0004298">
    <property type="term" value="F:threonine-type endopeptidase activity"/>
    <property type="evidence" value="ECO:0007669"/>
    <property type="project" value="UniProtKB-KW"/>
</dbReference>
<evidence type="ECO:0000256" key="4">
    <source>
        <dbReference type="ARBA" id="ARBA00022670"/>
    </source>
</evidence>
<comment type="caution">
    <text evidence="8">The sequence shown here is derived from an EMBL/GenBank/DDBJ whole genome shotgun (WGS) entry which is preliminary data.</text>
</comment>
<gene>
    <name evidence="8" type="ORF">S01H4_23295</name>
</gene>
<dbReference type="GO" id="GO:0019774">
    <property type="term" value="C:proteasome core complex, beta-subunit complex"/>
    <property type="evidence" value="ECO:0007669"/>
    <property type="project" value="UniProtKB-ARBA"/>
</dbReference>
<sequence length="104" mass="11037">MTPYEVGLILGGITEEEGPILIDIGSYGSILPDDYIAIGSGTPFAIGVLEANYKKNLPPEEGKKICVDAIKSSIIRDMASGNGIDIAVIRKDGISSEEFIPLIK</sequence>
<dbReference type="InterPro" id="IPR001353">
    <property type="entry name" value="Proteasome_sua/b"/>
</dbReference>
<protein>
    <recommendedName>
        <fullName evidence="2">proteasome endopeptidase complex</fullName>
        <ecNumber evidence="2">3.4.25.1</ecNumber>
    </recommendedName>
</protein>
<keyword evidence="5" id="KW-0888">Threonine protease</keyword>
<dbReference type="PANTHER" id="PTHR32194:SF0">
    <property type="entry name" value="ATP-DEPENDENT PROTEASE SUBUNIT HSLV"/>
    <property type="match status" value="1"/>
</dbReference>
<dbReference type="InterPro" id="IPR023333">
    <property type="entry name" value="Proteasome_suB-type"/>
</dbReference>
<dbReference type="Pfam" id="PF00227">
    <property type="entry name" value="Proteasome"/>
    <property type="match status" value="1"/>
</dbReference>
<keyword evidence="6" id="KW-0378">Hydrolase</keyword>
<evidence type="ECO:0000256" key="2">
    <source>
        <dbReference type="ARBA" id="ARBA00012039"/>
    </source>
</evidence>
<accession>X1A4D2</accession>
<dbReference type="PRINTS" id="PR00141">
    <property type="entry name" value="PROTEASOME"/>
</dbReference>
<name>X1A4D2_9ZZZZ</name>
<dbReference type="AlphaFoldDB" id="X1A4D2"/>
<keyword evidence="4" id="KW-0645">Protease</keyword>
<dbReference type="EC" id="3.4.25.1" evidence="2"/>
<evidence type="ECO:0000256" key="1">
    <source>
        <dbReference type="ARBA" id="ARBA00001198"/>
    </source>
</evidence>
<reference evidence="8" key="1">
    <citation type="journal article" date="2014" name="Front. Microbiol.">
        <title>High frequency of phylogenetically diverse reductive dehalogenase-homologous genes in deep subseafloor sedimentary metagenomes.</title>
        <authorList>
            <person name="Kawai M."/>
            <person name="Futagami T."/>
            <person name="Toyoda A."/>
            <person name="Takaki Y."/>
            <person name="Nishi S."/>
            <person name="Hori S."/>
            <person name="Arai W."/>
            <person name="Tsubouchi T."/>
            <person name="Morono Y."/>
            <person name="Uchiyama I."/>
            <person name="Ito T."/>
            <person name="Fujiyama A."/>
            <person name="Inagaki F."/>
            <person name="Takami H."/>
        </authorList>
    </citation>
    <scope>NUCLEOTIDE SEQUENCE</scope>
    <source>
        <strain evidence="8">Expedition CK06-06</strain>
    </source>
</reference>
<evidence type="ECO:0000256" key="3">
    <source>
        <dbReference type="ARBA" id="ARBA00022490"/>
    </source>
</evidence>
<dbReference type="InterPro" id="IPR029055">
    <property type="entry name" value="Ntn_hydrolases_N"/>
</dbReference>
<evidence type="ECO:0000256" key="6">
    <source>
        <dbReference type="ARBA" id="ARBA00022801"/>
    </source>
</evidence>
<dbReference type="InterPro" id="IPR000243">
    <property type="entry name" value="Pept_T1A_subB"/>
</dbReference>
<comment type="catalytic activity">
    <reaction evidence="1">
        <text>Cleavage of peptide bonds with very broad specificity.</text>
        <dbReference type="EC" id="3.4.25.1"/>
    </reaction>
</comment>
<organism evidence="8">
    <name type="scientific">marine sediment metagenome</name>
    <dbReference type="NCBI Taxonomy" id="412755"/>
    <lineage>
        <taxon>unclassified sequences</taxon>
        <taxon>metagenomes</taxon>
        <taxon>ecological metagenomes</taxon>
    </lineage>
</organism>